<accession>A0A7X2H2D4</accession>
<evidence type="ECO:0000259" key="1">
    <source>
        <dbReference type="Pfam" id="PF04765"/>
    </source>
</evidence>
<keyword evidence="3" id="KW-1185">Reference proteome</keyword>
<dbReference type="PANTHER" id="PTHR12956">
    <property type="entry name" value="ALKALINE CERAMIDASE-RELATED"/>
    <property type="match status" value="1"/>
</dbReference>
<name>A0A7X2H2D4_9BACL</name>
<dbReference type="InterPro" id="IPR006852">
    <property type="entry name" value="TOD1_MUCI70"/>
</dbReference>
<feature type="domain" description="TOD1/MUCI70 glycosyltransferase-like" evidence="1">
    <location>
        <begin position="2"/>
        <end position="194"/>
    </location>
</feature>
<dbReference type="RefSeq" id="WP_154117384.1">
    <property type="nucleotide sequence ID" value="NZ_WJXB01000002.1"/>
</dbReference>
<evidence type="ECO:0000313" key="3">
    <source>
        <dbReference type="Proteomes" id="UP000463051"/>
    </source>
</evidence>
<comment type="caution">
    <text evidence="2">The sequence shown here is derived from an EMBL/GenBank/DDBJ whole genome shotgun (WGS) entry which is preliminary data.</text>
</comment>
<dbReference type="AlphaFoldDB" id="A0A7X2H2D4"/>
<dbReference type="EMBL" id="WJXB01000002">
    <property type="protein sequence ID" value="MRN52349.1"/>
    <property type="molecule type" value="Genomic_DNA"/>
</dbReference>
<organism evidence="2 3">
    <name type="scientific">Paenibacillus monticola</name>
    <dbReference type="NCBI Taxonomy" id="2666075"/>
    <lineage>
        <taxon>Bacteria</taxon>
        <taxon>Bacillati</taxon>
        <taxon>Bacillota</taxon>
        <taxon>Bacilli</taxon>
        <taxon>Bacillales</taxon>
        <taxon>Paenibacillaceae</taxon>
        <taxon>Paenibacillus</taxon>
    </lineage>
</organism>
<dbReference type="Pfam" id="PF04765">
    <property type="entry name" value="TOD1_MUCI70"/>
    <property type="match status" value="1"/>
</dbReference>
<gene>
    <name evidence="2" type="ORF">GJB61_04995</name>
</gene>
<reference evidence="2 3" key="1">
    <citation type="submission" date="2019-11" db="EMBL/GenBank/DDBJ databases">
        <title>Paenibacillus monticola sp. nov., a novel PGPR strain isolated from mountain sample in China.</title>
        <authorList>
            <person name="Zhao Q."/>
            <person name="Li H.-P."/>
            <person name="Zhang J.-L."/>
        </authorList>
    </citation>
    <scope>NUCLEOTIDE SEQUENCE [LARGE SCALE GENOMIC DNA]</scope>
    <source>
        <strain evidence="2 3">LC-T2</strain>
    </source>
</reference>
<dbReference type="InterPro" id="IPR048354">
    <property type="entry name" value="TOD1_MUCI70_glycTrfase_dom"/>
</dbReference>
<sequence length="220" mass="25823">MKVVVYTSLFGNHDSVKEPLCIDKSVDYILFTDDPSIKSENWTIKVLEKQFESPRKMARLIKLLSHKFLPEHDLSIYLDANFKLKAKDIYEMILECLEGQDIALYKHPRRNCTYQELEHCLKVNKVSTEIADRVKIKYLNEGFPRDYGLFESGFIIRKNTEKINQLNELWWNEIATGSERDQCSLVFCLWKLGITANEIKIGQQIRINPYIIGYKHKNNS</sequence>
<proteinExistence type="predicted"/>
<dbReference type="Proteomes" id="UP000463051">
    <property type="component" value="Unassembled WGS sequence"/>
</dbReference>
<protein>
    <submittedName>
        <fullName evidence="2">DUF616 domain-containing protein</fullName>
    </submittedName>
</protein>
<evidence type="ECO:0000313" key="2">
    <source>
        <dbReference type="EMBL" id="MRN52349.1"/>
    </source>
</evidence>